<accession>A0A172T127</accession>
<comment type="function">
    <text evidence="3">Catalyzes the phosphorylation of the 3'-hydroxyl group of dephosphocoenzyme A to form coenzyme A.</text>
</comment>
<dbReference type="UniPathway" id="UPA00241">
    <property type="reaction ID" value="UER00356"/>
</dbReference>
<gene>
    <name evidence="3 6" type="primary">coaE</name>
    <name evidence="6" type="ORF">ENT72_07065</name>
    <name evidence="5" type="ORF">JM64_00665</name>
</gene>
<dbReference type="InterPro" id="IPR027417">
    <property type="entry name" value="P-loop_NTPase"/>
</dbReference>
<keyword evidence="3" id="KW-0173">Coenzyme A biosynthesis</keyword>
<dbReference type="Pfam" id="PF01121">
    <property type="entry name" value="CoaE"/>
    <property type="match status" value="1"/>
</dbReference>
<dbReference type="EMBL" id="DSZT01000224">
    <property type="protein sequence ID" value="HGU42655.1"/>
    <property type="molecule type" value="Genomic_DNA"/>
</dbReference>
<comment type="catalytic activity">
    <reaction evidence="3">
        <text>3'-dephospho-CoA + ATP = ADP + CoA + H(+)</text>
        <dbReference type="Rhea" id="RHEA:18245"/>
        <dbReference type="ChEBI" id="CHEBI:15378"/>
        <dbReference type="ChEBI" id="CHEBI:30616"/>
        <dbReference type="ChEBI" id="CHEBI:57287"/>
        <dbReference type="ChEBI" id="CHEBI:57328"/>
        <dbReference type="ChEBI" id="CHEBI:456216"/>
        <dbReference type="EC" id="2.7.1.24"/>
    </reaction>
</comment>
<dbReference type="Gene3D" id="3.40.50.300">
    <property type="entry name" value="P-loop containing nucleotide triphosphate hydrolases"/>
    <property type="match status" value="1"/>
</dbReference>
<dbReference type="EMBL" id="CP011393">
    <property type="protein sequence ID" value="ANE40698.1"/>
    <property type="molecule type" value="Genomic_DNA"/>
</dbReference>
<dbReference type="InterPro" id="IPR001977">
    <property type="entry name" value="Depp_CoAkinase"/>
</dbReference>
<dbReference type="PATRIC" id="fig|93466.3.peg.131"/>
<dbReference type="GO" id="GO:0004140">
    <property type="term" value="F:dephospho-CoA kinase activity"/>
    <property type="evidence" value="ECO:0007669"/>
    <property type="project" value="UniProtKB-UniRule"/>
</dbReference>
<sequence>MNVIICVTGKIATGKSTVSQFFVKKGFDYINVDKLGHLAFEMNKEHINKVFGTCDRKEVAKIVFSDAKKLALLESIVHPTMIELLKNELNSRRGKNIVIEAAIKRRLGIDCCDITITVLSDENVIKERLKGRYEEELIEKILERQKDIEPEGIIIINNSSIEDLHVQLEKIYEQLTKKVKG</sequence>
<dbReference type="PROSITE" id="PS51219">
    <property type="entry name" value="DPCK"/>
    <property type="match status" value="1"/>
</dbReference>
<evidence type="ECO:0000256" key="4">
    <source>
        <dbReference type="NCBIfam" id="TIGR00152"/>
    </source>
</evidence>
<evidence type="ECO:0000313" key="7">
    <source>
        <dbReference type="Proteomes" id="UP000077096"/>
    </source>
</evidence>
<dbReference type="GO" id="GO:0005524">
    <property type="term" value="F:ATP binding"/>
    <property type="evidence" value="ECO:0007669"/>
    <property type="project" value="UniProtKB-UniRule"/>
</dbReference>
<evidence type="ECO:0000256" key="1">
    <source>
        <dbReference type="ARBA" id="ARBA00022741"/>
    </source>
</evidence>
<dbReference type="KEGG" id="fng:JM64_00665"/>
<evidence type="ECO:0000256" key="3">
    <source>
        <dbReference type="HAMAP-Rule" id="MF_00376"/>
    </source>
</evidence>
<protein>
    <recommendedName>
        <fullName evidence="3 4">Dephospho-CoA kinase</fullName>
        <ecNumber evidence="3 4">2.7.1.24</ecNumber>
    </recommendedName>
    <alternativeName>
        <fullName evidence="3">Dephosphocoenzyme A kinase</fullName>
    </alternativeName>
</protein>
<keyword evidence="3 6" id="KW-0808">Transferase</keyword>
<comment type="pathway">
    <text evidence="3">Cofactor biosynthesis; coenzyme A biosynthesis; CoA from (R)-pantothenate: step 5/5.</text>
</comment>
<organism evidence="5 7">
    <name type="scientific">Fervidobacterium pennivorans</name>
    <dbReference type="NCBI Taxonomy" id="93466"/>
    <lineage>
        <taxon>Bacteria</taxon>
        <taxon>Thermotogati</taxon>
        <taxon>Thermotogota</taxon>
        <taxon>Thermotogae</taxon>
        <taxon>Thermotogales</taxon>
        <taxon>Fervidobacteriaceae</taxon>
        <taxon>Fervidobacterium</taxon>
    </lineage>
</organism>
<reference evidence="6" key="2">
    <citation type="journal article" date="2020" name="mSystems">
        <title>Genome- and Community-Level Interaction Insights into Carbon Utilization and Element Cycling Functions of Hydrothermarchaeota in Hydrothermal Sediment.</title>
        <authorList>
            <person name="Zhou Z."/>
            <person name="Liu Y."/>
            <person name="Xu W."/>
            <person name="Pan J."/>
            <person name="Luo Z.H."/>
            <person name="Li M."/>
        </authorList>
    </citation>
    <scope>NUCLEOTIDE SEQUENCE [LARGE SCALE GENOMIC DNA]</scope>
    <source>
        <strain evidence="6">SpSt-604</strain>
    </source>
</reference>
<proteinExistence type="inferred from homology"/>
<comment type="subcellular location">
    <subcellularLocation>
        <location evidence="3">Cytoplasm</location>
    </subcellularLocation>
</comment>
<dbReference type="AlphaFoldDB" id="A0A172T127"/>
<comment type="similarity">
    <text evidence="3">Belongs to the CoaE family.</text>
</comment>
<dbReference type="GO" id="GO:0005737">
    <property type="term" value="C:cytoplasm"/>
    <property type="evidence" value="ECO:0007669"/>
    <property type="project" value="UniProtKB-SubCell"/>
</dbReference>
<reference evidence="5 7" key="1">
    <citation type="submission" date="2014-08" db="EMBL/GenBank/DDBJ databases">
        <title>Fervidobacterium pennivorans DYC genome.</title>
        <authorList>
            <person name="Wushke S."/>
        </authorList>
    </citation>
    <scope>NUCLEOTIDE SEQUENCE [LARGE SCALE GENOMIC DNA]</scope>
    <source>
        <strain evidence="5 7">DYC</strain>
    </source>
</reference>
<keyword evidence="2 3" id="KW-0067">ATP-binding</keyword>
<name>A0A172T127_FERPE</name>
<evidence type="ECO:0000256" key="2">
    <source>
        <dbReference type="ARBA" id="ARBA00022840"/>
    </source>
</evidence>
<keyword evidence="1 3" id="KW-0547">Nucleotide-binding</keyword>
<dbReference type="HAMAP" id="MF_00376">
    <property type="entry name" value="Dephospho_CoA_kinase"/>
    <property type="match status" value="1"/>
</dbReference>
<dbReference type="SUPFAM" id="SSF52540">
    <property type="entry name" value="P-loop containing nucleoside triphosphate hydrolases"/>
    <property type="match status" value="1"/>
</dbReference>
<dbReference type="GO" id="GO:0015937">
    <property type="term" value="P:coenzyme A biosynthetic process"/>
    <property type="evidence" value="ECO:0007669"/>
    <property type="project" value="UniProtKB-UniRule"/>
</dbReference>
<feature type="binding site" evidence="3">
    <location>
        <begin position="12"/>
        <end position="17"/>
    </location>
    <ligand>
        <name>ATP</name>
        <dbReference type="ChEBI" id="CHEBI:30616"/>
    </ligand>
</feature>
<dbReference type="NCBIfam" id="TIGR00152">
    <property type="entry name" value="dephospho-CoA kinase"/>
    <property type="match status" value="1"/>
</dbReference>
<keyword evidence="3 5" id="KW-0418">Kinase</keyword>
<evidence type="ECO:0000313" key="5">
    <source>
        <dbReference type="EMBL" id="ANE40698.1"/>
    </source>
</evidence>
<dbReference type="CDD" id="cd02022">
    <property type="entry name" value="DPCK"/>
    <property type="match status" value="1"/>
</dbReference>
<evidence type="ECO:0000313" key="6">
    <source>
        <dbReference type="EMBL" id="HGU42655.1"/>
    </source>
</evidence>
<dbReference type="EC" id="2.7.1.24" evidence="3 4"/>
<dbReference type="Proteomes" id="UP000077096">
    <property type="component" value="Chromosome"/>
</dbReference>
<keyword evidence="3" id="KW-0963">Cytoplasm</keyword>
<dbReference type="OrthoDB" id="9812943at2"/>